<keyword evidence="2" id="KW-0472">Membrane</keyword>
<dbReference type="KEGG" id="sphv:F9278_28295"/>
<feature type="transmembrane region" description="Helical" evidence="2">
    <location>
        <begin position="104"/>
        <end position="124"/>
    </location>
</feature>
<feature type="domain" description="YdbS-like PH" evidence="3">
    <location>
        <begin position="493"/>
        <end position="569"/>
    </location>
</feature>
<feature type="compositionally biased region" description="Basic and acidic residues" evidence="1">
    <location>
        <begin position="1"/>
        <end position="10"/>
    </location>
</feature>
<feature type="transmembrane region" description="Helical" evidence="2">
    <location>
        <begin position="472"/>
        <end position="493"/>
    </location>
</feature>
<feature type="transmembrane region" description="Helical" evidence="2">
    <location>
        <begin position="447"/>
        <end position="466"/>
    </location>
</feature>
<reference evidence="4 5" key="1">
    <citation type="submission" date="2019-10" db="EMBL/GenBank/DDBJ databases">
        <title>Streptomyces sp. strain GY16 isolated from leaves of Broussonetia papyrifera.</title>
        <authorList>
            <person name="Mo P."/>
        </authorList>
    </citation>
    <scope>NUCLEOTIDE SEQUENCE [LARGE SCALE GENOMIC DNA]</scope>
    <source>
        <strain evidence="4 5">GY16</strain>
    </source>
</reference>
<feature type="transmembrane region" description="Helical" evidence="2">
    <location>
        <begin position="311"/>
        <end position="330"/>
    </location>
</feature>
<keyword evidence="5" id="KW-1185">Reference proteome</keyword>
<dbReference type="EMBL" id="CP045096">
    <property type="protein sequence ID" value="QFQ99410.1"/>
    <property type="molecule type" value="Genomic_DNA"/>
</dbReference>
<feature type="transmembrane region" description="Helical" evidence="2">
    <location>
        <begin position="130"/>
        <end position="149"/>
    </location>
</feature>
<feature type="compositionally biased region" description="Basic and acidic residues" evidence="1">
    <location>
        <begin position="29"/>
        <end position="42"/>
    </location>
</feature>
<evidence type="ECO:0000313" key="5">
    <source>
        <dbReference type="Proteomes" id="UP000327294"/>
    </source>
</evidence>
<keyword evidence="2" id="KW-1133">Transmembrane helix</keyword>
<dbReference type="Proteomes" id="UP000327294">
    <property type="component" value="Chromosome"/>
</dbReference>
<accession>A0A5P8K8R9</accession>
<evidence type="ECO:0000313" key="4">
    <source>
        <dbReference type="EMBL" id="QFQ99410.1"/>
    </source>
</evidence>
<dbReference type="InterPro" id="IPR005182">
    <property type="entry name" value="YdbS-like_PH"/>
</dbReference>
<evidence type="ECO:0000259" key="3">
    <source>
        <dbReference type="Pfam" id="PF03703"/>
    </source>
</evidence>
<dbReference type="Pfam" id="PF03703">
    <property type="entry name" value="bPH_2"/>
    <property type="match status" value="2"/>
</dbReference>
<feature type="transmembrane region" description="Helical" evidence="2">
    <location>
        <begin position="260"/>
        <end position="280"/>
    </location>
</feature>
<gene>
    <name evidence="4" type="ORF">F9278_28295</name>
</gene>
<keyword evidence="2" id="KW-0812">Transmembrane</keyword>
<proteinExistence type="predicted"/>
<sequence>MADRPDLPHPERRRRAGPAPASVPAGHPPGDHRIAGGSDKDRRSRRRDRRAGRRRPRRDHSGHAGGRDVTTTEPGHLEKGSLQRPPEDNTPWQRLHGRLILVNAVRLLLSLLPTGLSILFFGGGTRLLDLWPAVIATTVGVFLSIADIVRWLRTRYRITEELVEIRTGRIQRVYRQIPRDRIRAVDVKARLRHRLAGLRVVFVSSGRSRPSLRLDAVTKTMAEELRRELMRNSPAGEAEKESDALKARETVIARLRWSWIFYNVVNIWGLLVGGFLLWSLDSMLNLIDVDLIGTLDRAIDRLAPDPVWSSALWAGVVFLLGLVALSSGFVKDNWDFRLIRTIRDDGTSLVTRQGLLSTREIHRDDGRLRGINLSQPLFWRWAGLTETTVISTGLASWSLSGEVASSILPRCPVGEARRVAARVLPDGARPLEAPLRAHPRAALYRRLIRAVCTAVVLAGLLEWLGATGAVPRGLWVVPLWAFPAMAVLAVIAYRALGHTVVKGYIVMRCGLSRLRTTALRREAVLGLKVRQSLVQKWLGLFTVGVSTAAGERFYDAPDLSADQFMTFANEATPELIGEFLEPTG</sequence>
<name>A0A5P8K8R9_9ACTN</name>
<feature type="region of interest" description="Disordered" evidence="1">
    <location>
        <begin position="1"/>
        <end position="90"/>
    </location>
</feature>
<dbReference type="AlphaFoldDB" id="A0A5P8K8R9"/>
<feature type="compositionally biased region" description="Basic residues" evidence="1">
    <location>
        <begin position="43"/>
        <end position="58"/>
    </location>
</feature>
<dbReference type="PANTHER" id="PTHR34473">
    <property type="entry name" value="UPF0699 TRANSMEMBRANE PROTEIN YDBS"/>
    <property type="match status" value="1"/>
</dbReference>
<feature type="domain" description="YdbS-like PH" evidence="3">
    <location>
        <begin position="151"/>
        <end position="228"/>
    </location>
</feature>
<organism evidence="4 5">
    <name type="scientific">Streptomyces phaeolivaceus</name>
    <dbReference type="NCBI Taxonomy" id="2653200"/>
    <lineage>
        <taxon>Bacteria</taxon>
        <taxon>Bacillati</taxon>
        <taxon>Actinomycetota</taxon>
        <taxon>Actinomycetes</taxon>
        <taxon>Kitasatosporales</taxon>
        <taxon>Streptomycetaceae</taxon>
        <taxon>Streptomyces</taxon>
    </lineage>
</organism>
<evidence type="ECO:0000256" key="2">
    <source>
        <dbReference type="SAM" id="Phobius"/>
    </source>
</evidence>
<protein>
    <submittedName>
        <fullName evidence="4">PH domain-containing protein</fullName>
    </submittedName>
</protein>
<evidence type="ECO:0000256" key="1">
    <source>
        <dbReference type="SAM" id="MobiDB-lite"/>
    </source>
</evidence>
<feature type="compositionally biased region" description="Basic and acidic residues" evidence="1">
    <location>
        <begin position="75"/>
        <end position="87"/>
    </location>
</feature>
<dbReference type="PANTHER" id="PTHR34473:SF2">
    <property type="entry name" value="UPF0699 TRANSMEMBRANE PROTEIN YDBT"/>
    <property type="match status" value="1"/>
</dbReference>